<accession>A0ABQ4EFF4</accession>
<dbReference type="PANTHER" id="PTHR43161:SF23">
    <property type="entry name" value="(R,R)-BUTANEDIOL DEHYDROGENASE-RELATED"/>
    <property type="match status" value="1"/>
</dbReference>
<evidence type="ECO:0000256" key="3">
    <source>
        <dbReference type="ARBA" id="ARBA00022723"/>
    </source>
</evidence>
<evidence type="ECO:0000256" key="4">
    <source>
        <dbReference type="ARBA" id="ARBA00022833"/>
    </source>
</evidence>
<dbReference type="Proteomes" id="UP000621500">
    <property type="component" value="Unassembled WGS sequence"/>
</dbReference>
<evidence type="ECO:0000256" key="6">
    <source>
        <dbReference type="RuleBase" id="RU361277"/>
    </source>
</evidence>
<dbReference type="PANTHER" id="PTHR43161">
    <property type="entry name" value="SORBITOL DEHYDROGENASE"/>
    <property type="match status" value="1"/>
</dbReference>
<dbReference type="InterPro" id="IPR036291">
    <property type="entry name" value="NAD(P)-bd_dom_sf"/>
</dbReference>
<dbReference type="RefSeq" id="WP_344919188.1">
    <property type="nucleotide sequence ID" value="NZ_BAAAZQ010000003.1"/>
</dbReference>
<dbReference type="EMBL" id="BONX01000001">
    <property type="protein sequence ID" value="GIG93446.1"/>
    <property type="molecule type" value="Genomic_DNA"/>
</dbReference>
<dbReference type="SUPFAM" id="SSF50129">
    <property type="entry name" value="GroES-like"/>
    <property type="match status" value="1"/>
</dbReference>
<comment type="similarity">
    <text evidence="2 6">Belongs to the zinc-containing alcohol dehydrogenase family.</text>
</comment>
<dbReference type="Gene3D" id="3.90.180.10">
    <property type="entry name" value="Medium-chain alcohol dehydrogenases, catalytic domain"/>
    <property type="match status" value="1"/>
</dbReference>
<protein>
    <submittedName>
        <fullName evidence="8">Zn-dependent alcohol dehydrogenase</fullName>
    </submittedName>
</protein>
<evidence type="ECO:0000313" key="9">
    <source>
        <dbReference type="Proteomes" id="UP000621500"/>
    </source>
</evidence>
<dbReference type="InterPro" id="IPR002328">
    <property type="entry name" value="ADH_Zn_CS"/>
</dbReference>
<dbReference type="InterPro" id="IPR011032">
    <property type="entry name" value="GroES-like_sf"/>
</dbReference>
<evidence type="ECO:0000256" key="1">
    <source>
        <dbReference type="ARBA" id="ARBA00001947"/>
    </source>
</evidence>
<dbReference type="InterPro" id="IPR013154">
    <property type="entry name" value="ADH-like_N"/>
</dbReference>
<dbReference type="PROSITE" id="PS00059">
    <property type="entry name" value="ADH_ZINC"/>
    <property type="match status" value="1"/>
</dbReference>
<proteinExistence type="inferred from homology"/>
<evidence type="ECO:0000313" key="8">
    <source>
        <dbReference type="EMBL" id="GIG93446.1"/>
    </source>
</evidence>
<dbReference type="InterPro" id="IPR013149">
    <property type="entry name" value="ADH-like_C"/>
</dbReference>
<comment type="cofactor">
    <cofactor evidence="1 6">
        <name>Zn(2+)</name>
        <dbReference type="ChEBI" id="CHEBI:29105"/>
    </cofactor>
</comment>
<evidence type="ECO:0000256" key="5">
    <source>
        <dbReference type="ARBA" id="ARBA00023002"/>
    </source>
</evidence>
<keyword evidence="9" id="KW-1185">Reference proteome</keyword>
<name>A0ABQ4EFF4_9ACTN</name>
<evidence type="ECO:0000256" key="2">
    <source>
        <dbReference type="ARBA" id="ARBA00008072"/>
    </source>
</evidence>
<keyword evidence="3 6" id="KW-0479">Metal-binding</keyword>
<dbReference type="Pfam" id="PF00107">
    <property type="entry name" value="ADH_zinc_N"/>
    <property type="match status" value="1"/>
</dbReference>
<dbReference type="SMART" id="SM00829">
    <property type="entry name" value="PKS_ER"/>
    <property type="match status" value="1"/>
</dbReference>
<organism evidence="8 9">
    <name type="scientific">Plantactinospora mayteni</name>
    <dbReference type="NCBI Taxonomy" id="566021"/>
    <lineage>
        <taxon>Bacteria</taxon>
        <taxon>Bacillati</taxon>
        <taxon>Actinomycetota</taxon>
        <taxon>Actinomycetes</taxon>
        <taxon>Micromonosporales</taxon>
        <taxon>Micromonosporaceae</taxon>
        <taxon>Plantactinospora</taxon>
    </lineage>
</organism>
<feature type="domain" description="Enoyl reductase (ER)" evidence="7">
    <location>
        <begin position="8"/>
        <end position="335"/>
    </location>
</feature>
<sequence length="342" mass="35846">MRSALYAGNSTILIEDRPPVPPGVGEVQIEVAYTGICGTDLHILHGTMDHRVALPQTIGHEMSGRVAALGPDVSSLAIGTPVTVIPLRWCGTCPACRAGHRHICHRLNFIGIDSPGALQERWTVPAEVVVPLPENLSLIHGALVEPAAVAVHDVRRADLHAGEKAVVIGGGPVGLLIALVARSVGADVIVLELDVHRRAVAGQLGIRALDPAADDVAAEVESWTGGAGAAVAFEVSGSAAGVKTAVELLAVRGRLVIVGIHSQPREVDVFRFFWRELTMVGARVYERADYDTAIGLLSAGRVAAETLITHVEPLANAAAAFATLRNGGKVMKVLVDCRETSP</sequence>
<evidence type="ECO:0000259" key="7">
    <source>
        <dbReference type="SMART" id="SM00829"/>
    </source>
</evidence>
<gene>
    <name evidence="8" type="ORF">Pma05_00190</name>
</gene>
<keyword evidence="5" id="KW-0560">Oxidoreductase</keyword>
<dbReference type="Pfam" id="PF08240">
    <property type="entry name" value="ADH_N"/>
    <property type="match status" value="1"/>
</dbReference>
<dbReference type="InterPro" id="IPR020843">
    <property type="entry name" value="ER"/>
</dbReference>
<keyword evidence="4 6" id="KW-0862">Zinc</keyword>
<comment type="caution">
    <text evidence="8">The sequence shown here is derived from an EMBL/GenBank/DDBJ whole genome shotgun (WGS) entry which is preliminary data.</text>
</comment>
<dbReference type="SUPFAM" id="SSF51735">
    <property type="entry name" value="NAD(P)-binding Rossmann-fold domains"/>
    <property type="match status" value="1"/>
</dbReference>
<dbReference type="Gene3D" id="3.40.50.720">
    <property type="entry name" value="NAD(P)-binding Rossmann-like Domain"/>
    <property type="match status" value="1"/>
</dbReference>
<reference evidence="8 9" key="1">
    <citation type="submission" date="2021-01" db="EMBL/GenBank/DDBJ databases">
        <title>Whole genome shotgun sequence of Plantactinospora mayteni NBRC 109088.</title>
        <authorList>
            <person name="Komaki H."/>
            <person name="Tamura T."/>
        </authorList>
    </citation>
    <scope>NUCLEOTIDE SEQUENCE [LARGE SCALE GENOMIC DNA]</scope>
    <source>
        <strain evidence="8 9">NBRC 109088</strain>
    </source>
</reference>